<keyword evidence="3" id="KW-1185">Reference proteome</keyword>
<gene>
    <name evidence="2" type="ORF">PAXRUDRAFT_130147</name>
</gene>
<reference evidence="3" key="2">
    <citation type="submission" date="2015-01" db="EMBL/GenBank/DDBJ databases">
        <title>Evolutionary Origins and Diversification of the Mycorrhizal Mutualists.</title>
        <authorList>
            <consortium name="DOE Joint Genome Institute"/>
            <consortium name="Mycorrhizal Genomics Consortium"/>
            <person name="Kohler A."/>
            <person name="Kuo A."/>
            <person name="Nagy L.G."/>
            <person name="Floudas D."/>
            <person name="Copeland A."/>
            <person name="Barry K.W."/>
            <person name="Cichocki N."/>
            <person name="Veneault-Fourrey C."/>
            <person name="LaButti K."/>
            <person name="Lindquist E.A."/>
            <person name="Lipzen A."/>
            <person name="Lundell T."/>
            <person name="Morin E."/>
            <person name="Murat C."/>
            <person name="Riley R."/>
            <person name="Ohm R."/>
            <person name="Sun H."/>
            <person name="Tunlid A."/>
            <person name="Henrissat B."/>
            <person name="Grigoriev I.V."/>
            <person name="Hibbett D.S."/>
            <person name="Martin F."/>
        </authorList>
    </citation>
    <scope>NUCLEOTIDE SEQUENCE [LARGE SCALE GENOMIC DNA]</scope>
    <source>
        <strain evidence="3">Ve08.2h10</strain>
    </source>
</reference>
<dbReference type="EMBL" id="KN824837">
    <property type="protein sequence ID" value="KIL00296.1"/>
    <property type="molecule type" value="Genomic_DNA"/>
</dbReference>
<evidence type="ECO:0000313" key="2">
    <source>
        <dbReference type="EMBL" id="KIL00296.1"/>
    </source>
</evidence>
<evidence type="ECO:0000313" key="3">
    <source>
        <dbReference type="Proteomes" id="UP000054538"/>
    </source>
</evidence>
<feature type="compositionally biased region" description="Polar residues" evidence="1">
    <location>
        <begin position="118"/>
        <end position="136"/>
    </location>
</feature>
<reference evidence="2 3" key="1">
    <citation type="submission" date="2014-04" db="EMBL/GenBank/DDBJ databases">
        <authorList>
            <consortium name="DOE Joint Genome Institute"/>
            <person name="Kuo A."/>
            <person name="Kohler A."/>
            <person name="Jargeat P."/>
            <person name="Nagy L.G."/>
            <person name="Floudas D."/>
            <person name="Copeland A."/>
            <person name="Barry K.W."/>
            <person name="Cichocki N."/>
            <person name="Veneault-Fourrey C."/>
            <person name="LaButti K."/>
            <person name="Lindquist E.A."/>
            <person name="Lipzen A."/>
            <person name="Lundell T."/>
            <person name="Morin E."/>
            <person name="Murat C."/>
            <person name="Sun H."/>
            <person name="Tunlid A."/>
            <person name="Henrissat B."/>
            <person name="Grigoriev I.V."/>
            <person name="Hibbett D.S."/>
            <person name="Martin F."/>
            <person name="Nordberg H.P."/>
            <person name="Cantor M.N."/>
            <person name="Hua S.X."/>
        </authorList>
    </citation>
    <scope>NUCLEOTIDE SEQUENCE [LARGE SCALE GENOMIC DNA]</scope>
    <source>
        <strain evidence="2 3">Ve08.2h10</strain>
    </source>
</reference>
<protein>
    <submittedName>
        <fullName evidence="2">Unplaced genomic scaffold scaffold_15, whole genome shotgun sequence</fullName>
    </submittedName>
</protein>
<dbReference type="Proteomes" id="UP000054538">
    <property type="component" value="Unassembled WGS sequence"/>
</dbReference>
<dbReference type="InParanoid" id="A0A0D0ED08"/>
<feature type="region of interest" description="Disordered" evidence="1">
    <location>
        <begin position="102"/>
        <end position="157"/>
    </location>
</feature>
<accession>A0A0D0ED08</accession>
<dbReference type="HOGENOM" id="CLU_1682132_0_0_1"/>
<feature type="non-terminal residue" evidence="2">
    <location>
        <position position="1"/>
    </location>
</feature>
<name>A0A0D0ED08_9AGAM</name>
<organism evidence="2 3">
    <name type="scientific">Paxillus rubicundulus Ve08.2h10</name>
    <dbReference type="NCBI Taxonomy" id="930991"/>
    <lineage>
        <taxon>Eukaryota</taxon>
        <taxon>Fungi</taxon>
        <taxon>Dikarya</taxon>
        <taxon>Basidiomycota</taxon>
        <taxon>Agaricomycotina</taxon>
        <taxon>Agaricomycetes</taxon>
        <taxon>Agaricomycetidae</taxon>
        <taxon>Boletales</taxon>
        <taxon>Paxilineae</taxon>
        <taxon>Paxillaceae</taxon>
        <taxon>Paxillus</taxon>
    </lineage>
</organism>
<dbReference type="OrthoDB" id="2928884at2759"/>
<proteinExistence type="predicted"/>
<dbReference type="AlphaFoldDB" id="A0A0D0ED08"/>
<sequence length="157" mass="17474">SWFQTYSLLIPPHPITFRDNSTTSTIGIGMVTLFSTIPGKKCKIILTNISRFPDFQISLIPINCLSTARLSTVLPASSSICYVQKGRTHQQGLYHTNVILESPKAQRSDKRNSLMPMWTSSRATEGENTSTRPSESNSERMELCTRPPLPTLQSKTG</sequence>
<evidence type="ECO:0000256" key="1">
    <source>
        <dbReference type="SAM" id="MobiDB-lite"/>
    </source>
</evidence>